<dbReference type="PATRIC" id="fig|1678840.3.peg.3331"/>
<evidence type="ECO:0000256" key="1">
    <source>
        <dbReference type="ARBA" id="ARBA00004651"/>
    </source>
</evidence>
<name>A0A0S7BTG7_9CHLR</name>
<dbReference type="GO" id="GO:0055085">
    <property type="term" value="P:transmembrane transport"/>
    <property type="evidence" value="ECO:0007669"/>
    <property type="project" value="InterPro"/>
</dbReference>
<dbReference type="PANTHER" id="PTHR43163">
    <property type="entry name" value="DIPEPTIDE TRANSPORT SYSTEM PERMEASE PROTEIN DPPB-RELATED"/>
    <property type="match status" value="1"/>
</dbReference>
<feature type="transmembrane region" description="Helical" evidence="7">
    <location>
        <begin position="275"/>
        <end position="301"/>
    </location>
</feature>
<dbReference type="Proteomes" id="UP000053370">
    <property type="component" value="Unassembled WGS sequence"/>
</dbReference>
<feature type="transmembrane region" description="Helical" evidence="7">
    <location>
        <begin position="9"/>
        <end position="30"/>
    </location>
</feature>
<reference evidence="9" key="1">
    <citation type="journal article" date="2015" name="Genome Announc.">
        <title>Draft Genome Sequence of Anaerolineae Strain TC1, a Novel Isolate from a Methanogenic Wastewater Treatment System.</title>
        <authorList>
            <person name="Matsuura N."/>
            <person name="Tourlousse D.M."/>
            <person name="Sun L."/>
            <person name="Toyonaga M."/>
            <person name="Kuroda K."/>
            <person name="Ohashi A."/>
            <person name="Cruz R."/>
            <person name="Yamaguchi T."/>
            <person name="Sekiguchi Y."/>
        </authorList>
    </citation>
    <scope>NUCLEOTIDE SEQUENCE [LARGE SCALE GENOMIC DNA]</scope>
    <source>
        <strain evidence="9">TC1</strain>
    </source>
</reference>
<feature type="transmembrane region" description="Helical" evidence="7">
    <location>
        <begin position="102"/>
        <end position="123"/>
    </location>
</feature>
<feature type="domain" description="ABC transmembrane type-1" evidence="8">
    <location>
        <begin position="96"/>
        <end position="298"/>
    </location>
</feature>
<keyword evidence="6 7" id="KW-0472">Membrane</keyword>
<dbReference type="Gene3D" id="1.10.3720.10">
    <property type="entry name" value="MetI-like"/>
    <property type="match status" value="1"/>
</dbReference>
<accession>A0A0S7BTG7</accession>
<dbReference type="OrthoDB" id="9772184at2"/>
<dbReference type="PANTHER" id="PTHR43163:SF6">
    <property type="entry name" value="DIPEPTIDE TRANSPORT SYSTEM PERMEASE PROTEIN DPPB-RELATED"/>
    <property type="match status" value="1"/>
</dbReference>
<evidence type="ECO:0000313" key="10">
    <source>
        <dbReference type="Proteomes" id="UP000053370"/>
    </source>
</evidence>
<organism evidence="9">
    <name type="scientific">Flexilinea flocculi</name>
    <dbReference type="NCBI Taxonomy" id="1678840"/>
    <lineage>
        <taxon>Bacteria</taxon>
        <taxon>Bacillati</taxon>
        <taxon>Chloroflexota</taxon>
        <taxon>Anaerolineae</taxon>
        <taxon>Anaerolineales</taxon>
        <taxon>Anaerolineaceae</taxon>
        <taxon>Flexilinea</taxon>
    </lineage>
</organism>
<gene>
    <name evidence="9" type="ORF">ATC1_131799</name>
</gene>
<evidence type="ECO:0000256" key="2">
    <source>
        <dbReference type="ARBA" id="ARBA00022448"/>
    </source>
</evidence>
<keyword evidence="10" id="KW-1185">Reference proteome</keyword>
<dbReference type="InterPro" id="IPR045621">
    <property type="entry name" value="BPD_transp_1_N"/>
</dbReference>
<proteinExistence type="inferred from homology"/>
<protein>
    <submittedName>
        <fullName evidence="9">ABC-type dipeptide/oligopeptide/nickel transport system, permease component</fullName>
    </submittedName>
</protein>
<evidence type="ECO:0000256" key="7">
    <source>
        <dbReference type="RuleBase" id="RU363032"/>
    </source>
</evidence>
<keyword evidence="3" id="KW-1003">Cell membrane</keyword>
<dbReference type="Pfam" id="PF00528">
    <property type="entry name" value="BPD_transp_1"/>
    <property type="match status" value="1"/>
</dbReference>
<dbReference type="Pfam" id="PF19300">
    <property type="entry name" value="BPD_transp_1_N"/>
    <property type="match status" value="1"/>
</dbReference>
<feature type="transmembrane region" description="Helical" evidence="7">
    <location>
        <begin position="135"/>
        <end position="155"/>
    </location>
</feature>
<evidence type="ECO:0000256" key="5">
    <source>
        <dbReference type="ARBA" id="ARBA00022989"/>
    </source>
</evidence>
<evidence type="ECO:0000256" key="3">
    <source>
        <dbReference type="ARBA" id="ARBA00022475"/>
    </source>
</evidence>
<comment type="similarity">
    <text evidence="7">Belongs to the binding-protein-dependent transport system permease family.</text>
</comment>
<dbReference type="AlphaFoldDB" id="A0A0S7BTG7"/>
<evidence type="ECO:0000313" key="9">
    <source>
        <dbReference type="EMBL" id="GAP41803.1"/>
    </source>
</evidence>
<comment type="subcellular location">
    <subcellularLocation>
        <location evidence="1 7">Cell membrane</location>
        <topology evidence="1 7">Multi-pass membrane protein</topology>
    </subcellularLocation>
</comment>
<feature type="transmembrane region" description="Helical" evidence="7">
    <location>
        <begin position="230"/>
        <end position="255"/>
    </location>
</feature>
<dbReference type="CDD" id="cd06261">
    <property type="entry name" value="TM_PBP2"/>
    <property type="match status" value="1"/>
</dbReference>
<dbReference type="GO" id="GO:0005886">
    <property type="term" value="C:plasma membrane"/>
    <property type="evidence" value="ECO:0007669"/>
    <property type="project" value="UniProtKB-SubCell"/>
</dbReference>
<evidence type="ECO:0000259" key="8">
    <source>
        <dbReference type="PROSITE" id="PS50928"/>
    </source>
</evidence>
<feature type="transmembrane region" description="Helical" evidence="7">
    <location>
        <begin position="175"/>
        <end position="194"/>
    </location>
</feature>
<dbReference type="RefSeq" id="WP_082174819.1">
    <property type="nucleotide sequence ID" value="NZ_DF968181.1"/>
</dbReference>
<keyword evidence="5 7" id="KW-1133">Transmembrane helix</keyword>
<dbReference type="PROSITE" id="PS50928">
    <property type="entry name" value="ABC_TM1"/>
    <property type="match status" value="1"/>
</dbReference>
<dbReference type="InterPro" id="IPR000515">
    <property type="entry name" value="MetI-like"/>
</dbReference>
<keyword evidence="4 7" id="KW-0812">Transmembrane</keyword>
<dbReference type="SUPFAM" id="SSF161098">
    <property type="entry name" value="MetI-like"/>
    <property type="match status" value="1"/>
</dbReference>
<keyword evidence="2 7" id="KW-0813">Transport</keyword>
<dbReference type="EMBL" id="DF968181">
    <property type="protein sequence ID" value="GAP41803.1"/>
    <property type="molecule type" value="Genomic_DNA"/>
</dbReference>
<sequence length="308" mass="34400">MWRYLGRRLLTSLSVLIGVSIFTFLMLHLVPGDPVHALLGRQAVTPERLEELRQELGLNDPIPVQYFNYIKNVVQGDLGRSLKTNRSVLDSIKEQFPSTLQLTFFALLISSTFGILIGTICAFSHNSWFDKILSIVTISGISIPPFFFGLLLILFFSVKLNWLPAVAKSNDPGGLILPAFTLAIGEACWLARLVRSSILEEFNKNYQWTARAKGVRESTVLFYHVLRNSLIPIVTAISLQFVYLMAGSVVVESIFARQGIGRLAVTAIQNRDFPLVQGTVAFIAVIYVLINTITDLIYAVVDPRVRLK</sequence>
<evidence type="ECO:0000256" key="6">
    <source>
        <dbReference type="ARBA" id="ARBA00023136"/>
    </source>
</evidence>
<dbReference type="InterPro" id="IPR035906">
    <property type="entry name" value="MetI-like_sf"/>
</dbReference>
<evidence type="ECO:0000256" key="4">
    <source>
        <dbReference type="ARBA" id="ARBA00022692"/>
    </source>
</evidence>
<dbReference type="STRING" id="1678840.ATC1_131799"/>